<dbReference type="Gene3D" id="3.40.50.720">
    <property type="entry name" value="NAD(P)-binding Rossmann-like Domain"/>
    <property type="match status" value="1"/>
</dbReference>
<reference evidence="1" key="1">
    <citation type="submission" date="2023-02" db="EMBL/GenBank/DDBJ databases">
        <title>Georgenia sp.10Sc9-8, isolated from a soil sample collected from the Taklamakan desert.</title>
        <authorList>
            <person name="Liu S."/>
        </authorList>
    </citation>
    <scope>NUCLEOTIDE SEQUENCE</scope>
    <source>
        <strain evidence="1">10Sc9-8</strain>
    </source>
</reference>
<protein>
    <submittedName>
        <fullName evidence="1">Thiamine biosynthesis protein ThiF</fullName>
    </submittedName>
</protein>
<dbReference type="SUPFAM" id="SSF69572">
    <property type="entry name" value="Activating enzymes of the ubiquitin-like proteins"/>
    <property type="match status" value="1"/>
</dbReference>
<dbReference type="Proteomes" id="UP001165561">
    <property type="component" value="Unassembled WGS sequence"/>
</dbReference>
<dbReference type="EMBL" id="JARACI010001112">
    <property type="protein sequence ID" value="MDD9207484.1"/>
    <property type="molecule type" value="Genomic_DNA"/>
</dbReference>
<comment type="caution">
    <text evidence="1">The sequence shown here is derived from an EMBL/GenBank/DDBJ whole genome shotgun (WGS) entry which is preliminary data.</text>
</comment>
<organism evidence="1 2">
    <name type="scientific">Georgenia halotolerans</name>
    <dbReference type="NCBI Taxonomy" id="3028317"/>
    <lineage>
        <taxon>Bacteria</taxon>
        <taxon>Bacillati</taxon>
        <taxon>Actinomycetota</taxon>
        <taxon>Actinomycetes</taxon>
        <taxon>Micrococcales</taxon>
        <taxon>Bogoriellaceae</taxon>
        <taxon>Georgenia</taxon>
    </lineage>
</organism>
<proteinExistence type="predicted"/>
<evidence type="ECO:0000313" key="1">
    <source>
        <dbReference type="EMBL" id="MDD9207484.1"/>
    </source>
</evidence>
<sequence>MGVTPERVHELVELVRRAGVLHPAAKGRARWQTPTAGPDEAYWERLRQDGDGAGVLARRSAATVAVLGLDRLGLAIATQVAAAGVGTVLVEDECPALPADHPGGLRDRTRAEAARAALRRTVPEVRTSAPAGTRPDLLVMVSAHVTDPVRVRPLMREDVPHLPMVVGDVEVVVGPLVVPGTGPCTRCCDLHRTDADPAWPAVATQLRVMPCTGPESGAAALAAALVTHQVLAHLDGREVAVRGASLEVTALDPVPAVRPWSVHPACGCQAPAPALPPAAAPAGQPLPA</sequence>
<accession>A0ABT5TZI8</accession>
<keyword evidence="2" id="KW-1185">Reference proteome</keyword>
<evidence type="ECO:0000313" key="2">
    <source>
        <dbReference type="Proteomes" id="UP001165561"/>
    </source>
</evidence>
<name>A0ABT5TZI8_9MICO</name>
<dbReference type="InterPro" id="IPR035985">
    <property type="entry name" value="Ubiquitin-activating_enz"/>
</dbReference>
<gene>
    <name evidence="1" type="ORF">PU560_13570</name>
</gene>